<dbReference type="RefSeq" id="WP_063976505.1">
    <property type="nucleotide sequence ID" value="NZ_LSTR01000035.1"/>
</dbReference>
<gene>
    <name evidence="2" type="ORF">AX777_10810</name>
</gene>
<dbReference type="Gene3D" id="1.10.1740.10">
    <property type="match status" value="1"/>
</dbReference>
<dbReference type="AlphaFoldDB" id="A0A177JPW3"/>
<proteinExistence type="predicted"/>
<dbReference type="Pfam" id="PF04542">
    <property type="entry name" value="Sigma70_r2"/>
    <property type="match status" value="1"/>
</dbReference>
<dbReference type="InterPro" id="IPR007627">
    <property type="entry name" value="RNA_pol_sigma70_r2"/>
</dbReference>
<dbReference type="SUPFAM" id="SSF88946">
    <property type="entry name" value="Sigma2 domain of RNA polymerase sigma factors"/>
    <property type="match status" value="1"/>
</dbReference>
<dbReference type="GO" id="GO:0003700">
    <property type="term" value="F:DNA-binding transcription factor activity"/>
    <property type="evidence" value="ECO:0007669"/>
    <property type="project" value="InterPro"/>
</dbReference>
<organism evidence="2 3">
    <name type="scientific">Sphingobium yanoikuyae</name>
    <name type="common">Sphingomonas yanoikuyae</name>
    <dbReference type="NCBI Taxonomy" id="13690"/>
    <lineage>
        <taxon>Bacteria</taxon>
        <taxon>Pseudomonadati</taxon>
        <taxon>Pseudomonadota</taxon>
        <taxon>Alphaproteobacteria</taxon>
        <taxon>Sphingomonadales</taxon>
        <taxon>Sphingomonadaceae</taxon>
        <taxon>Sphingobium</taxon>
    </lineage>
</organism>
<sequence length="98" mass="11259">MTAQPANPPDADRRVDQIYRAHFRTIWRYVRGLTRNLDLASELAQESFVRFARLGNISEVDSPEAYLKVIARNLVRDHADSAPQRSVRCKRSKSPTFS</sequence>
<comment type="caution">
    <text evidence="2">The sequence shown here is derived from an EMBL/GenBank/DDBJ whole genome shotgun (WGS) entry which is preliminary data.</text>
</comment>
<dbReference type="Proteomes" id="UP000077262">
    <property type="component" value="Unassembled WGS sequence"/>
</dbReference>
<dbReference type="GO" id="GO:0006352">
    <property type="term" value="P:DNA-templated transcription initiation"/>
    <property type="evidence" value="ECO:0007669"/>
    <property type="project" value="InterPro"/>
</dbReference>
<name>A0A177JPW3_SPHYA</name>
<feature type="domain" description="RNA polymerase sigma-70 region 2" evidence="1">
    <location>
        <begin position="18"/>
        <end position="79"/>
    </location>
</feature>
<dbReference type="EMBL" id="LSTR01000035">
    <property type="protein sequence ID" value="OAH43310.1"/>
    <property type="molecule type" value="Genomic_DNA"/>
</dbReference>
<evidence type="ECO:0000259" key="1">
    <source>
        <dbReference type="Pfam" id="PF04542"/>
    </source>
</evidence>
<evidence type="ECO:0000313" key="3">
    <source>
        <dbReference type="Proteomes" id="UP000077262"/>
    </source>
</evidence>
<dbReference type="InterPro" id="IPR013325">
    <property type="entry name" value="RNA_pol_sigma_r2"/>
</dbReference>
<evidence type="ECO:0000313" key="2">
    <source>
        <dbReference type="EMBL" id="OAH43310.1"/>
    </source>
</evidence>
<accession>A0A177JPW3</accession>
<reference evidence="2 3" key="1">
    <citation type="submission" date="2016-02" db="EMBL/GenBank/DDBJ databases">
        <authorList>
            <person name="Wen L."/>
            <person name="He K."/>
            <person name="Yang H."/>
        </authorList>
    </citation>
    <scope>NUCLEOTIDE SEQUENCE [LARGE SCALE GENOMIC DNA]</scope>
    <source>
        <strain evidence="2 3">CD09_2</strain>
    </source>
</reference>
<protein>
    <recommendedName>
        <fullName evidence="1">RNA polymerase sigma-70 region 2 domain-containing protein</fullName>
    </recommendedName>
</protein>